<dbReference type="InterPro" id="IPR018247">
    <property type="entry name" value="EF_Hand_1_Ca_BS"/>
</dbReference>
<dbReference type="SUPFAM" id="SSF47473">
    <property type="entry name" value="EF-hand"/>
    <property type="match status" value="1"/>
</dbReference>
<evidence type="ECO:0000313" key="5">
    <source>
        <dbReference type="Proteomes" id="UP000749559"/>
    </source>
</evidence>
<accession>A0A8S4N2D1</accession>
<gene>
    <name evidence="4" type="ORF">OFUS_LOCUS2701</name>
</gene>
<keyword evidence="5" id="KW-1185">Reference proteome</keyword>
<organism evidence="4 5">
    <name type="scientific">Owenia fusiformis</name>
    <name type="common">Polychaete worm</name>
    <dbReference type="NCBI Taxonomy" id="6347"/>
    <lineage>
        <taxon>Eukaryota</taxon>
        <taxon>Metazoa</taxon>
        <taxon>Spiralia</taxon>
        <taxon>Lophotrochozoa</taxon>
        <taxon>Annelida</taxon>
        <taxon>Polychaeta</taxon>
        <taxon>Sedentaria</taxon>
        <taxon>Canalipalpata</taxon>
        <taxon>Sabellida</taxon>
        <taxon>Oweniida</taxon>
        <taxon>Oweniidae</taxon>
        <taxon>Owenia</taxon>
    </lineage>
</organism>
<name>A0A8S4N2D1_OWEFU</name>
<dbReference type="Pfam" id="PF13202">
    <property type="entry name" value="EF-hand_5"/>
    <property type="match status" value="2"/>
</dbReference>
<proteinExistence type="predicted"/>
<protein>
    <recommendedName>
        <fullName evidence="3">EF-hand domain-containing protein</fullName>
    </recommendedName>
</protein>
<reference evidence="4" key="1">
    <citation type="submission" date="2022-03" db="EMBL/GenBank/DDBJ databases">
        <authorList>
            <person name="Martin C."/>
        </authorList>
    </citation>
    <scope>NUCLEOTIDE SEQUENCE</scope>
</reference>
<dbReference type="PROSITE" id="PS00018">
    <property type="entry name" value="EF_HAND_1"/>
    <property type="match status" value="2"/>
</dbReference>
<feature type="domain" description="EF-hand" evidence="3">
    <location>
        <begin position="255"/>
        <end position="290"/>
    </location>
</feature>
<dbReference type="Gene3D" id="3.30.40.10">
    <property type="entry name" value="Zinc/RING finger domain, C3HC4 (zinc finger)"/>
    <property type="match status" value="1"/>
</dbReference>
<evidence type="ECO:0000256" key="1">
    <source>
        <dbReference type="ARBA" id="ARBA00022837"/>
    </source>
</evidence>
<dbReference type="GO" id="GO:0005509">
    <property type="term" value="F:calcium ion binding"/>
    <property type="evidence" value="ECO:0007669"/>
    <property type="project" value="InterPro"/>
</dbReference>
<dbReference type="CDD" id="cd15489">
    <property type="entry name" value="PHD_SF"/>
    <property type="match status" value="1"/>
</dbReference>
<feature type="region of interest" description="Disordered" evidence="2">
    <location>
        <begin position="56"/>
        <end position="76"/>
    </location>
</feature>
<dbReference type="InterPro" id="IPR011992">
    <property type="entry name" value="EF-hand-dom_pair"/>
</dbReference>
<dbReference type="SUPFAM" id="SSF57903">
    <property type="entry name" value="FYVE/PHD zinc finger"/>
    <property type="match status" value="1"/>
</dbReference>
<keyword evidence="1" id="KW-0106">Calcium</keyword>
<dbReference type="PROSITE" id="PS50222">
    <property type="entry name" value="EF_HAND_2"/>
    <property type="match status" value="2"/>
</dbReference>
<dbReference type="EMBL" id="CAIIXF020000001">
    <property type="protein sequence ID" value="CAH1775391.1"/>
    <property type="molecule type" value="Genomic_DNA"/>
</dbReference>
<dbReference type="InterPro" id="IPR031946">
    <property type="entry name" value="KIAA1045_Zf_RING"/>
</dbReference>
<sequence>MGSGFSNEQEKTRAKAKIKAVAKLNKHTAEETYHSAKKSELQEMIWQSKMCKDNVATNDDQNSDNHKRIRQPSLQGPELHRIDSELRIMTHHDDKCFLCDEYIQNAHLGYPCRVCTRIFHKECLEKSGQLTSGDLRLLTLAHTNNGWSCYDCSNMCTLLLPEEVRIMDIQFKKYDINKDCNINMEEFVNFKKRRYRDEEDEEMTEDDVKRQEIEFKLMDVDGSGELNWWEFMNHEASRCIAKRKPEDLVKLLTTKEISEIQSLFRKFDVNNDNVIHEFEAKKVFRQWYSHFDSAQTRSRSISLSGGIQRETTSLGLHVDQQTSILMGGDRDNDGVVTYDEFLLDQALYKICNRVNRGNMSFLKK</sequence>
<dbReference type="Pfam" id="PF16744">
    <property type="entry name" value="zf-RING_15"/>
    <property type="match status" value="1"/>
</dbReference>
<evidence type="ECO:0000259" key="3">
    <source>
        <dbReference type="PROSITE" id="PS50222"/>
    </source>
</evidence>
<dbReference type="InterPro" id="IPR002048">
    <property type="entry name" value="EF_hand_dom"/>
</dbReference>
<dbReference type="InterPro" id="IPR011011">
    <property type="entry name" value="Znf_FYVE_PHD"/>
</dbReference>
<dbReference type="OrthoDB" id="9978298at2759"/>
<dbReference type="Gene3D" id="1.10.238.10">
    <property type="entry name" value="EF-hand"/>
    <property type="match status" value="2"/>
</dbReference>
<comment type="caution">
    <text evidence="4">The sequence shown here is derived from an EMBL/GenBank/DDBJ whole genome shotgun (WGS) entry which is preliminary data.</text>
</comment>
<dbReference type="InterPro" id="IPR013083">
    <property type="entry name" value="Znf_RING/FYVE/PHD"/>
</dbReference>
<feature type="domain" description="EF-hand" evidence="3">
    <location>
        <begin position="162"/>
        <end position="197"/>
    </location>
</feature>
<evidence type="ECO:0000313" key="4">
    <source>
        <dbReference type="EMBL" id="CAH1775391.1"/>
    </source>
</evidence>
<evidence type="ECO:0000256" key="2">
    <source>
        <dbReference type="SAM" id="MobiDB-lite"/>
    </source>
</evidence>
<dbReference type="AlphaFoldDB" id="A0A8S4N2D1"/>
<dbReference type="Proteomes" id="UP000749559">
    <property type="component" value="Unassembled WGS sequence"/>
</dbReference>